<accession>A0A930DMK4</accession>
<gene>
    <name evidence="9" type="ORF">HXM93_01530</name>
</gene>
<keyword evidence="3" id="KW-0547">Nucleotide-binding</keyword>
<keyword evidence="1" id="KW-0813">Transport</keyword>
<evidence type="ECO:0000256" key="3">
    <source>
        <dbReference type="ARBA" id="ARBA00022741"/>
    </source>
</evidence>
<evidence type="ECO:0000256" key="6">
    <source>
        <dbReference type="ARBA" id="ARBA00022970"/>
    </source>
</evidence>
<dbReference type="PANTHER" id="PTHR43166:SF30">
    <property type="entry name" value="METHIONINE IMPORT ATP-BINDING PROTEIN METN"/>
    <property type="match status" value="1"/>
</dbReference>
<sequence>MEENIISIQGLGKVFHTGSGDFTALEDIHLEIKKGQIQGIIGLSGAGKSTLVRCINYLERPSSGQIFFRGKSLSTMKEKEILAMRQNMGMIFQQFNLLEQRNLLRNVCFPLEIADSGCISRALKEWKEKKKENKEKRAKSEVNDSKLSSTPLGVIIKTVLQGKARKKKRIERAKELLKLVGLEGREKSYPSQLSGGQKQRVAIARALATSPEVLLCDEATSALDPKTTEQILALLKEINEKLGVTIIIITHQMSVIESVCDEVAIIDHSKIAEHGPVKEIFRSPKTEIGKRLILGEGEKEAFFGGGRRFRIAFDGKNAHDPILSELILALHTPVNILFANTKEVDGMAVGQMVIELPENMEDILRVTQFMKERGIPFEEVHA</sequence>
<keyword evidence="6" id="KW-0029">Amino-acid transport</keyword>
<comment type="caution">
    <text evidence="9">The sequence shown here is derived from an EMBL/GenBank/DDBJ whole genome shotgun (WGS) entry which is preliminary data.</text>
</comment>
<dbReference type="AlphaFoldDB" id="A0A930DMK4"/>
<proteinExistence type="predicted"/>
<evidence type="ECO:0000256" key="2">
    <source>
        <dbReference type="ARBA" id="ARBA00022475"/>
    </source>
</evidence>
<keyword evidence="5" id="KW-1278">Translocase</keyword>
<dbReference type="InterPro" id="IPR017871">
    <property type="entry name" value="ABC_transporter-like_CS"/>
</dbReference>
<dbReference type="SUPFAM" id="SSF52540">
    <property type="entry name" value="P-loop containing nucleoside triphosphate hydrolases"/>
    <property type="match status" value="1"/>
</dbReference>
<evidence type="ECO:0000256" key="5">
    <source>
        <dbReference type="ARBA" id="ARBA00022967"/>
    </source>
</evidence>
<dbReference type="SMART" id="SM00382">
    <property type="entry name" value="AAA"/>
    <property type="match status" value="1"/>
</dbReference>
<dbReference type="Proteomes" id="UP000709351">
    <property type="component" value="Unassembled WGS sequence"/>
</dbReference>
<keyword evidence="7" id="KW-0472">Membrane</keyword>
<dbReference type="InterPro" id="IPR018449">
    <property type="entry name" value="NIL_domain"/>
</dbReference>
<protein>
    <submittedName>
        <fullName evidence="9">ATP-binding cassette domain-containing protein</fullName>
    </submittedName>
</protein>
<feature type="domain" description="ABC transporter" evidence="8">
    <location>
        <begin position="6"/>
        <end position="293"/>
    </location>
</feature>
<reference evidence="9" key="1">
    <citation type="submission" date="2020-04" db="EMBL/GenBank/DDBJ databases">
        <title>Deep metagenomics examines the oral microbiome during advanced dental caries in children, revealing novel taxa and co-occurrences with host molecules.</title>
        <authorList>
            <person name="Baker J.L."/>
            <person name="Morton J.T."/>
            <person name="Dinis M."/>
            <person name="Alvarez R."/>
            <person name="Tran N.C."/>
            <person name="Knight R."/>
            <person name="Edlund A."/>
        </authorList>
    </citation>
    <scope>NUCLEOTIDE SEQUENCE</scope>
    <source>
        <strain evidence="9">JCVI_24_bin.2</strain>
    </source>
</reference>
<dbReference type="GO" id="GO:0016887">
    <property type="term" value="F:ATP hydrolysis activity"/>
    <property type="evidence" value="ECO:0007669"/>
    <property type="project" value="InterPro"/>
</dbReference>
<dbReference type="PROSITE" id="PS50893">
    <property type="entry name" value="ABC_TRANSPORTER_2"/>
    <property type="match status" value="1"/>
</dbReference>
<dbReference type="PANTHER" id="PTHR43166">
    <property type="entry name" value="AMINO ACID IMPORT ATP-BINDING PROTEIN"/>
    <property type="match status" value="1"/>
</dbReference>
<dbReference type="InterPro" id="IPR045865">
    <property type="entry name" value="ACT-like_dom_sf"/>
</dbReference>
<dbReference type="Gene3D" id="3.30.70.260">
    <property type="match status" value="1"/>
</dbReference>
<dbReference type="InterPro" id="IPR050086">
    <property type="entry name" value="MetN_ABC_transporter-like"/>
</dbReference>
<dbReference type="InterPro" id="IPR027417">
    <property type="entry name" value="P-loop_NTPase"/>
</dbReference>
<keyword evidence="2" id="KW-1003">Cell membrane</keyword>
<dbReference type="InterPro" id="IPR003593">
    <property type="entry name" value="AAA+_ATPase"/>
</dbReference>
<dbReference type="Pfam" id="PF00005">
    <property type="entry name" value="ABC_tran"/>
    <property type="match status" value="1"/>
</dbReference>
<evidence type="ECO:0000313" key="9">
    <source>
        <dbReference type="EMBL" id="MBF1283204.1"/>
    </source>
</evidence>
<dbReference type="Gene3D" id="3.40.50.300">
    <property type="entry name" value="P-loop containing nucleotide triphosphate hydrolases"/>
    <property type="match status" value="1"/>
</dbReference>
<evidence type="ECO:0000256" key="4">
    <source>
        <dbReference type="ARBA" id="ARBA00022840"/>
    </source>
</evidence>
<keyword evidence="4 9" id="KW-0067">ATP-binding</keyword>
<evidence type="ECO:0000256" key="7">
    <source>
        <dbReference type="ARBA" id="ARBA00023136"/>
    </source>
</evidence>
<dbReference type="SMART" id="SM00930">
    <property type="entry name" value="NIL"/>
    <property type="match status" value="1"/>
</dbReference>
<dbReference type="PROSITE" id="PS00211">
    <property type="entry name" value="ABC_TRANSPORTER_1"/>
    <property type="match status" value="1"/>
</dbReference>
<evidence type="ECO:0000259" key="8">
    <source>
        <dbReference type="PROSITE" id="PS50893"/>
    </source>
</evidence>
<dbReference type="GO" id="GO:0006865">
    <property type="term" value="P:amino acid transport"/>
    <property type="evidence" value="ECO:0007669"/>
    <property type="project" value="UniProtKB-KW"/>
</dbReference>
<dbReference type="SUPFAM" id="SSF55021">
    <property type="entry name" value="ACT-like"/>
    <property type="match status" value="1"/>
</dbReference>
<organism evidence="9 10">
    <name type="scientific">Oribacterium parvum</name>
    <dbReference type="NCBI Taxonomy" id="1501329"/>
    <lineage>
        <taxon>Bacteria</taxon>
        <taxon>Bacillati</taxon>
        <taxon>Bacillota</taxon>
        <taxon>Clostridia</taxon>
        <taxon>Lachnospirales</taxon>
        <taxon>Lachnospiraceae</taxon>
        <taxon>Oribacterium</taxon>
    </lineage>
</organism>
<evidence type="ECO:0000313" key="10">
    <source>
        <dbReference type="Proteomes" id="UP000709351"/>
    </source>
</evidence>
<dbReference type="EMBL" id="JABZRD010000058">
    <property type="protein sequence ID" value="MBF1283204.1"/>
    <property type="molecule type" value="Genomic_DNA"/>
</dbReference>
<dbReference type="GO" id="GO:0005524">
    <property type="term" value="F:ATP binding"/>
    <property type="evidence" value="ECO:0007669"/>
    <property type="project" value="UniProtKB-KW"/>
</dbReference>
<dbReference type="Pfam" id="PF09383">
    <property type="entry name" value="NIL"/>
    <property type="match status" value="1"/>
</dbReference>
<dbReference type="InterPro" id="IPR003439">
    <property type="entry name" value="ABC_transporter-like_ATP-bd"/>
</dbReference>
<evidence type="ECO:0000256" key="1">
    <source>
        <dbReference type="ARBA" id="ARBA00022448"/>
    </source>
</evidence>
<name>A0A930DMK4_9FIRM</name>